<comment type="similarity">
    <text evidence="4">Belongs to the L/F-transferase family.</text>
</comment>
<dbReference type="OrthoDB" id="9790282at2"/>
<evidence type="ECO:0000313" key="6">
    <source>
        <dbReference type="Proteomes" id="UP000290657"/>
    </source>
</evidence>
<dbReference type="NCBIfam" id="TIGR00667">
    <property type="entry name" value="aat"/>
    <property type="match status" value="1"/>
</dbReference>
<comment type="subcellular location">
    <subcellularLocation>
        <location evidence="4">Cytoplasm</location>
    </subcellularLocation>
</comment>
<evidence type="ECO:0000256" key="1">
    <source>
        <dbReference type="ARBA" id="ARBA00022490"/>
    </source>
</evidence>
<keyword evidence="3 4" id="KW-0012">Acyltransferase</keyword>
<dbReference type="Pfam" id="PF03588">
    <property type="entry name" value="Leu_Phe_trans"/>
    <property type="match status" value="1"/>
</dbReference>
<dbReference type="EMBL" id="PDKN01000001">
    <property type="protein sequence ID" value="RXJ60761.1"/>
    <property type="molecule type" value="Genomic_DNA"/>
</dbReference>
<sequence>MELLDPEHKIYLLNNDNFDFPTLEMMNDDLVAIGGDFHPQRVINAYENGIFPWFIDDYNYIHWFCPKKRMVLYPEQMKVSKSLQRVINNKGYVVKSNERFEEVIRSCANIKRKHEAETWISEEFIIAYTQLFELGFAFSIECYLEDELVGGLYGLLIGNVFCGESMFAKERDASKVALYYLCQQAKQNGIKLIDCQVYNEHLASLGAKEIPREDYIKLLKQL</sequence>
<dbReference type="PANTHER" id="PTHR30098:SF2">
    <property type="entry name" value="LEUCYL_PHENYLALANYL-TRNA--PROTEIN TRANSFERASE"/>
    <property type="match status" value="1"/>
</dbReference>
<dbReference type="InterPro" id="IPR042221">
    <property type="entry name" value="Leu/Phe-tRNA_Trfase_N"/>
</dbReference>
<comment type="catalytic activity">
    <reaction evidence="4">
        <text>N-terminal L-lysyl-[protein] + L-leucyl-tRNA(Leu) = N-terminal L-leucyl-L-lysyl-[protein] + tRNA(Leu) + H(+)</text>
        <dbReference type="Rhea" id="RHEA:12340"/>
        <dbReference type="Rhea" id="RHEA-COMP:9613"/>
        <dbReference type="Rhea" id="RHEA-COMP:9622"/>
        <dbReference type="Rhea" id="RHEA-COMP:12670"/>
        <dbReference type="Rhea" id="RHEA-COMP:12671"/>
        <dbReference type="ChEBI" id="CHEBI:15378"/>
        <dbReference type="ChEBI" id="CHEBI:65249"/>
        <dbReference type="ChEBI" id="CHEBI:78442"/>
        <dbReference type="ChEBI" id="CHEBI:78494"/>
        <dbReference type="ChEBI" id="CHEBI:133043"/>
        <dbReference type="EC" id="2.3.2.6"/>
    </reaction>
</comment>
<evidence type="ECO:0000256" key="4">
    <source>
        <dbReference type="HAMAP-Rule" id="MF_00688"/>
    </source>
</evidence>
<dbReference type="PANTHER" id="PTHR30098">
    <property type="entry name" value="LEUCYL/PHENYLALANYL-TRNA--PROTEIN TRANSFERASE"/>
    <property type="match status" value="1"/>
</dbReference>
<evidence type="ECO:0000256" key="2">
    <source>
        <dbReference type="ARBA" id="ARBA00022679"/>
    </source>
</evidence>
<reference evidence="5 6" key="1">
    <citation type="submission" date="2017-10" db="EMBL/GenBank/DDBJ databases">
        <title>Genomics of the genus Arcobacter.</title>
        <authorList>
            <person name="Perez-Cataluna A."/>
            <person name="Figueras M.J."/>
        </authorList>
    </citation>
    <scope>NUCLEOTIDE SEQUENCE [LARGE SCALE GENOMIC DNA]</scope>
    <source>
        <strain evidence="5 6">CECT 8987</strain>
    </source>
</reference>
<dbReference type="RefSeq" id="WP_128994895.1">
    <property type="nucleotide sequence ID" value="NZ_PDKN01000001.1"/>
</dbReference>
<dbReference type="InterPro" id="IPR016181">
    <property type="entry name" value="Acyl_CoA_acyltransferase"/>
</dbReference>
<keyword evidence="6" id="KW-1185">Reference proteome</keyword>
<dbReference type="GO" id="GO:0005737">
    <property type="term" value="C:cytoplasm"/>
    <property type="evidence" value="ECO:0007669"/>
    <property type="project" value="UniProtKB-SubCell"/>
</dbReference>
<comment type="caution">
    <text evidence="5">The sequence shown here is derived from an EMBL/GenBank/DDBJ whole genome shotgun (WGS) entry which is preliminary data.</text>
</comment>
<name>A0A4Q0XXU2_9BACT</name>
<keyword evidence="1 4" id="KW-0963">Cytoplasm</keyword>
<dbReference type="Proteomes" id="UP000290657">
    <property type="component" value="Unassembled WGS sequence"/>
</dbReference>
<proteinExistence type="inferred from homology"/>
<comment type="function">
    <text evidence="4">Functions in the N-end rule pathway of protein degradation where it conjugates Leu, Phe and, less efficiently, Met from aminoacyl-tRNAs to the N-termini of proteins containing an N-terminal arginine or lysine.</text>
</comment>
<dbReference type="AlphaFoldDB" id="A0A4Q0XXU2"/>
<dbReference type="InterPro" id="IPR004616">
    <property type="entry name" value="Leu/Phe-tRNA_Trfase"/>
</dbReference>
<dbReference type="Gene3D" id="3.30.70.3550">
    <property type="entry name" value="Leucyl/phenylalanyl-tRNA-protein transferase, N-terminal domain"/>
    <property type="match status" value="1"/>
</dbReference>
<protein>
    <recommendedName>
        <fullName evidence="4">Leucyl/phenylalanyl-tRNA--protein transferase</fullName>
        <ecNumber evidence="4">2.3.2.6</ecNumber>
    </recommendedName>
    <alternativeName>
        <fullName evidence="4">L/F-transferase</fullName>
    </alternativeName>
    <alternativeName>
        <fullName evidence="4">Leucyltransferase</fullName>
    </alternativeName>
    <alternativeName>
        <fullName evidence="4">Phenyalanyltransferase</fullName>
    </alternativeName>
</protein>
<dbReference type="Gene3D" id="3.40.630.70">
    <property type="entry name" value="Leucyl/phenylalanyl-tRNA-protein transferase, C-terminal domain"/>
    <property type="match status" value="1"/>
</dbReference>
<dbReference type="InterPro" id="IPR042203">
    <property type="entry name" value="Leu/Phe-tRNA_Trfase_C"/>
</dbReference>
<evidence type="ECO:0000313" key="5">
    <source>
        <dbReference type="EMBL" id="RXJ60761.1"/>
    </source>
</evidence>
<organism evidence="5 6">
    <name type="scientific">Candidatus Marinarcus aquaticus</name>
    <dbReference type="NCBI Taxonomy" id="2044504"/>
    <lineage>
        <taxon>Bacteria</taxon>
        <taxon>Pseudomonadati</taxon>
        <taxon>Campylobacterota</taxon>
        <taxon>Epsilonproteobacteria</taxon>
        <taxon>Campylobacterales</taxon>
        <taxon>Arcobacteraceae</taxon>
        <taxon>Candidatus Marinarcus</taxon>
    </lineage>
</organism>
<accession>A0A4Q0XXU2</accession>
<dbReference type="GO" id="GO:0008914">
    <property type="term" value="F:leucyl-tRNA--protein transferase activity"/>
    <property type="evidence" value="ECO:0007669"/>
    <property type="project" value="UniProtKB-UniRule"/>
</dbReference>
<evidence type="ECO:0000256" key="3">
    <source>
        <dbReference type="ARBA" id="ARBA00023315"/>
    </source>
</evidence>
<dbReference type="HAMAP" id="MF_00688">
    <property type="entry name" value="Leu_Phe_trans"/>
    <property type="match status" value="1"/>
</dbReference>
<dbReference type="SUPFAM" id="SSF55729">
    <property type="entry name" value="Acyl-CoA N-acyltransferases (Nat)"/>
    <property type="match status" value="1"/>
</dbReference>
<comment type="catalytic activity">
    <reaction evidence="4">
        <text>N-terminal L-arginyl-[protein] + L-leucyl-tRNA(Leu) = N-terminal L-leucyl-L-arginyl-[protein] + tRNA(Leu) + H(+)</text>
        <dbReference type="Rhea" id="RHEA:50416"/>
        <dbReference type="Rhea" id="RHEA-COMP:9613"/>
        <dbReference type="Rhea" id="RHEA-COMP:9622"/>
        <dbReference type="Rhea" id="RHEA-COMP:12672"/>
        <dbReference type="Rhea" id="RHEA-COMP:12673"/>
        <dbReference type="ChEBI" id="CHEBI:15378"/>
        <dbReference type="ChEBI" id="CHEBI:64719"/>
        <dbReference type="ChEBI" id="CHEBI:78442"/>
        <dbReference type="ChEBI" id="CHEBI:78494"/>
        <dbReference type="ChEBI" id="CHEBI:133044"/>
        <dbReference type="EC" id="2.3.2.6"/>
    </reaction>
</comment>
<dbReference type="EC" id="2.3.2.6" evidence="4"/>
<gene>
    <name evidence="4" type="primary">aat</name>
    <name evidence="5" type="ORF">CRV04_01740</name>
</gene>
<comment type="catalytic activity">
    <reaction evidence="4">
        <text>L-phenylalanyl-tRNA(Phe) + an N-terminal L-alpha-aminoacyl-[protein] = an N-terminal L-phenylalanyl-L-alpha-aminoacyl-[protein] + tRNA(Phe)</text>
        <dbReference type="Rhea" id="RHEA:43632"/>
        <dbReference type="Rhea" id="RHEA-COMP:9668"/>
        <dbReference type="Rhea" id="RHEA-COMP:9699"/>
        <dbReference type="Rhea" id="RHEA-COMP:10636"/>
        <dbReference type="Rhea" id="RHEA-COMP:10637"/>
        <dbReference type="ChEBI" id="CHEBI:78442"/>
        <dbReference type="ChEBI" id="CHEBI:78531"/>
        <dbReference type="ChEBI" id="CHEBI:78597"/>
        <dbReference type="ChEBI" id="CHEBI:83561"/>
        <dbReference type="EC" id="2.3.2.6"/>
    </reaction>
</comment>
<dbReference type="FunFam" id="3.40.630.70:FF:000001">
    <property type="entry name" value="Leucyl/phenylalanyl-tRNA--protein transferase"/>
    <property type="match status" value="1"/>
</dbReference>
<keyword evidence="2 4" id="KW-0808">Transferase</keyword>
<dbReference type="GO" id="GO:0030163">
    <property type="term" value="P:protein catabolic process"/>
    <property type="evidence" value="ECO:0007669"/>
    <property type="project" value="UniProtKB-UniRule"/>
</dbReference>